<sequence>MWVWMWLTLLSCDRCHGCFEEERSGLLEIKALINPNSIFEHLSDWTANKEDIANCCEWYGIKCDSTTRRVIQLSLAGARDFRLGYWVLNASLFLPFKELQGRNLSRNRLESCFENEGFEVLSSELRKLNVLDLSGNRFSNNLVSCFNGFSSLRSLDLSNNPLKRAAVIVISTASYQQKEQVEFTLGVLDLDLALLKDKPDPLTDKSTPEEKTLFNAWERSDRLSIMFLRMTIASNIKTSLPKPENAKDYMKAIEERFKTADKSLAGKLMADLTTIKFDGTRSMHEHVIEMTNLAANWDKAQFRPEKGTTQI</sequence>
<name>A0A5N5MLD6_9ROSI</name>
<keyword evidence="1" id="KW-0433">Leucine-rich repeat</keyword>
<evidence type="ECO:0000313" key="5">
    <source>
        <dbReference type="EMBL" id="KAB5555955.1"/>
    </source>
</evidence>
<comment type="caution">
    <text evidence="5">The sequence shown here is derived from an EMBL/GenBank/DDBJ whole genome shotgun (WGS) entry which is preliminary data.</text>
</comment>
<feature type="chain" id="PRO_5024401001" description="Leucine-rich repeat-containing N-terminal plant-type domain-containing protein" evidence="3">
    <location>
        <begin position="18"/>
        <end position="311"/>
    </location>
</feature>
<evidence type="ECO:0000256" key="3">
    <source>
        <dbReference type="SAM" id="SignalP"/>
    </source>
</evidence>
<gene>
    <name evidence="5" type="ORF">DKX38_006864</name>
</gene>
<dbReference type="PANTHER" id="PTHR48058:SF28">
    <property type="entry name" value="OS04G0122000 PROTEIN"/>
    <property type="match status" value="1"/>
</dbReference>
<evidence type="ECO:0000313" key="6">
    <source>
        <dbReference type="Proteomes" id="UP000326939"/>
    </source>
</evidence>
<dbReference type="PANTHER" id="PTHR48058">
    <property type="entry name" value="LRR RECEPTOR-LIKE SERINE/THREONINE-PROTEIN KINASE FLS2-RELATED"/>
    <property type="match status" value="1"/>
</dbReference>
<keyword evidence="6" id="KW-1185">Reference proteome</keyword>
<organism evidence="5 6">
    <name type="scientific">Salix brachista</name>
    <dbReference type="NCBI Taxonomy" id="2182728"/>
    <lineage>
        <taxon>Eukaryota</taxon>
        <taxon>Viridiplantae</taxon>
        <taxon>Streptophyta</taxon>
        <taxon>Embryophyta</taxon>
        <taxon>Tracheophyta</taxon>
        <taxon>Spermatophyta</taxon>
        <taxon>Magnoliopsida</taxon>
        <taxon>eudicotyledons</taxon>
        <taxon>Gunneridae</taxon>
        <taxon>Pentapetalae</taxon>
        <taxon>rosids</taxon>
        <taxon>fabids</taxon>
        <taxon>Malpighiales</taxon>
        <taxon>Salicaceae</taxon>
        <taxon>Saliceae</taxon>
        <taxon>Salix</taxon>
    </lineage>
</organism>
<dbReference type="InterPro" id="IPR013210">
    <property type="entry name" value="LRR_N_plant-typ"/>
</dbReference>
<protein>
    <recommendedName>
        <fullName evidence="4">Leucine-rich repeat-containing N-terminal plant-type domain-containing protein</fullName>
    </recommendedName>
</protein>
<evidence type="ECO:0000259" key="4">
    <source>
        <dbReference type="Pfam" id="PF08263"/>
    </source>
</evidence>
<dbReference type="SUPFAM" id="SSF52058">
    <property type="entry name" value="L domain-like"/>
    <property type="match status" value="1"/>
</dbReference>
<dbReference type="InterPro" id="IPR001611">
    <property type="entry name" value="Leu-rich_rpt"/>
</dbReference>
<dbReference type="Pfam" id="PF08263">
    <property type="entry name" value="LRRNT_2"/>
    <property type="match status" value="1"/>
</dbReference>
<keyword evidence="2" id="KW-0677">Repeat</keyword>
<reference evidence="6" key="1">
    <citation type="journal article" date="2019" name="Gigascience">
        <title>De novo genome assembly of the endangered Acer yangbiense, a plant species with extremely small populations endemic to Yunnan Province, China.</title>
        <authorList>
            <person name="Yang J."/>
            <person name="Wariss H.M."/>
            <person name="Tao L."/>
            <person name="Zhang R."/>
            <person name="Yun Q."/>
            <person name="Hollingsworth P."/>
            <person name="Dao Z."/>
            <person name="Luo G."/>
            <person name="Guo H."/>
            <person name="Ma Y."/>
            <person name="Sun W."/>
        </authorList>
    </citation>
    <scope>NUCLEOTIDE SEQUENCE [LARGE SCALE GENOMIC DNA]</scope>
    <source>
        <strain evidence="6">cv. br00</strain>
    </source>
</reference>
<dbReference type="Proteomes" id="UP000326939">
    <property type="component" value="Chromosome 5"/>
</dbReference>
<feature type="signal peptide" evidence="3">
    <location>
        <begin position="1"/>
        <end position="17"/>
    </location>
</feature>
<dbReference type="InterPro" id="IPR032675">
    <property type="entry name" value="LRR_dom_sf"/>
</dbReference>
<dbReference type="Pfam" id="PF00560">
    <property type="entry name" value="LRR_1"/>
    <property type="match status" value="2"/>
</dbReference>
<evidence type="ECO:0000256" key="1">
    <source>
        <dbReference type="ARBA" id="ARBA00022614"/>
    </source>
</evidence>
<dbReference type="EMBL" id="VDCV01000005">
    <property type="protein sequence ID" value="KAB5555955.1"/>
    <property type="molecule type" value="Genomic_DNA"/>
</dbReference>
<dbReference type="AlphaFoldDB" id="A0A5N5MLD6"/>
<proteinExistence type="predicted"/>
<keyword evidence="3" id="KW-0732">Signal</keyword>
<dbReference type="Gene3D" id="3.80.10.10">
    <property type="entry name" value="Ribonuclease Inhibitor"/>
    <property type="match status" value="1"/>
</dbReference>
<accession>A0A5N5MLD6</accession>
<evidence type="ECO:0000256" key="2">
    <source>
        <dbReference type="ARBA" id="ARBA00022737"/>
    </source>
</evidence>
<feature type="domain" description="Leucine-rich repeat-containing N-terminal plant-type" evidence="4">
    <location>
        <begin position="21"/>
        <end position="64"/>
    </location>
</feature>